<evidence type="ECO:0000313" key="2">
    <source>
        <dbReference type="EMBL" id="KCZ73276.1"/>
    </source>
</evidence>
<reference evidence="2 3" key="1">
    <citation type="journal article" date="2013" name="Nature">
        <title>Anaerobic oxidation of methane coupled to nitrate reduction in a novel archaeal lineage.</title>
        <authorList>
            <person name="Haroon M.F."/>
            <person name="Hu S."/>
            <person name="Shi Y."/>
            <person name="Imelfort M."/>
            <person name="Keller J."/>
            <person name="Hugenholtz P."/>
            <person name="Yuan Z."/>
            <person name="Tyson G.W."/>
        </authorList>
    </citation>
    <scope>NUCLEOTIDE SEQUENCE [LARGE SCALE GENOMIC DNA]</scope>
    <source>
        <strain evidence="2 3">ANME-2d</strain>
    </source>
</reference>
<dbReference type="Gene3D" id="1.10.780.10">
    <property type="entry name" value="Hydroxylamine Oxidoreductase, Chain A, domain 1"/>
    <property type="match status" value="1"/>
</dbReference>
<keyword evidence="3" id="KW-1185">Reference proteome</keyword>
<dbReference type="GO" id="GO:0042279">
    <property type="term" value="F:nitrite reductase (cytochrome, ammonia-forming) activity"/>
    <property type="evidence" value="ECO:0007669"/>
    <property type="project" value="InterPro"/>
</dbReference>
<dbReference type="GO" id="GO:0042597">
    <property type="term" value="C:periplasmic space"/>
    <property type="evidence" value="ECO:0007669"/>
    <property type="project" value="InterPro"/>
</dbReference>
<dbReference type="Proteomes" id="UP000027153">
    <property type="component" value="Unassembled WGS sequence"/>
</dbReference>
<keyword evidence="1" id="KW-0472">Membrane</keyword>
<gene>
    <name evidence="2" type="ORF">ANME2D_00342</name>
</gene>
<dbReference type="EMBL" id="JMIY01000001">
    <property type="protein sequence ID" value="KCZ73276.1"/>
    <property type="molecule type" value="Genomic_DNA"/>
</dbReference>
<organism evidence="2 3">
    <name type="scientific">Candidatus Methanoperedens nitratireducens</name>
    <dbReference type="NCBI Taxonomy" id="1392998"/>
    <lineage>
        <taxon>Archaea</taxon>
        <taxon>Methanobacteriati</taxon>
        <taxon>Methanobacteriota</taxon>
        <taxon>Stenosarchaea group</taxon>
        <taxon>Methanomicrobia</taxon>
        <taxon>Methanosarcinales</taxon>
        <taxon>ANME-2 cluster</taxon>
        <taxon>Candidatus Methanoperedentaceae</taxon>
        <taxon>Candidatus Methanoperedens</taxon>
    </lineage>
</organism>
<dbReference type="InterPro" id="IPR003321">
    <property type="entry name" value="Cyt_c552"/>
</dbReference>
<dbReference type="InterPro" id="IPR036280">
    <property type="entry name" value="Multihaem_cyt_sf"/>
</dbReference>
<comment type="caution">
    <text evidence="2">The sequence shown here is derived from an EMBL/GenBank/DDBJ whole genome shotgun (WGS) entry which is preliminary data.</text>
</comment>
<evidence type="ECO:0000313" key="3">
    <source>
        <dbReference type="Proteomes" id="UP000027153"/>
    </source>
</evidence>
<dbReference type="Pfam" id="PF02335">
    <property type="entry name" value="Cytochrom_C552"/>
    <property type="match status" value="1"/>
</dbReference>
<dbReference type="SUPFAM" id="SSF48695">
    <property type="entry name" value="Multiheme cytochromes"/>
    <property type="match status" value="1"/>
</dbReference>
<sequence>MLFIGMNLCSLLRKRCVLILIISFFVLITIVSADDDLPCYHCHTKVVNEFRNNIHYHKGFTCTDCHGGSTQSNTTSISIGVMSGDFIGGPTRNNITNTCSNCHVQEATDYKQSIHWEEIEKGHPEAATCTDCHGIHEIRAINDPKSLSNHQNSPTTCAKCHSNPEIMSAWYYGIKTDRFDTYKESFHWKALKSGYVVVATCADCHNNHDTKSHTDPTSSTYPDNLPQTCGKANCHPGTKFDAKIAAGLIHDKESLHTGRLVFNKTGMDVQMKSYYLGPFDLAYWIAIFFKILTAGVIGLFAGMVILDFLSRLRIYRRW</sequence>
<name>A0A062V2D6_9EURY</name>
<evidence type="ECO:0000256" key="1">
    <source>
        <dbReference type="SAM" id="Phobius"/>
    </source>
</evidence>
<keyword evidence="1" id="KW-0812">Transmembrane</keyword>
<feature type="transmembrane region" description="Helical" evidence="1">
    <location>
        <begin position="281"/>
        <end position="309"/>
    </location>
</feature>
<keyword evidence="1" id="KW-1133">Transmembrane helix</keyword>
<proteinExistence type="predicted"/>
<protein>
    <submittedName>
        <fullName evidence="2">Formate-dependent nitrite reductase, periplasmic cytochrome c552 subunit</fullName>
    </submittedName>
</protein>
<dbReference type="Gene3D" id="1.10.1130.10">
    <property type="entry name" value="Flavocytochrome C3, Chain A"/>
    <property type="match status" value="1"/>
</dbReference>
<dbReference type="AlphaFoldDB" id="A0A062V2D6"/>
<accession>A0A062V2D6</accession>